<dbReference type="Proteomes" id="UP000299102">
    <property type="component" value="Unassembled WGS sequence"/>
</dbReference>
<reference evidence="1 2" key="1">
    <citation type="journal article" date="2019" name="Commun. Biol.">
        <title>The bagworm genome reveals a unique fibroin gene that provides high tensile strength.</title>
        <authorList>
            <person name="Kono N."/>
            <person name="Nakamura H."/>
            <person name="Ohtoshi R."/>
            <person name="Tomita M."/>
            <person name="Numata K."/>
            <person name="Arakawa K."/>
        </authorList>
    </citation>
    <scope>NUCLEOTIDE SEQUENCE [LARGE SCALE GENOMIC DNA]</scope>
</reference>
<keyword evidence="2" id="KW-1185">Reference proteome</keyword>
<gene>
    <name evidence="1" type="ORF">EVAR_63364_1</name>
</gene>
<proteinExistence type="predicted"/>
<evidence type="ECO:0000313" key="1">
    <source>
        <dbReference type="EMBL" id="GBP92341.1"/>
    </source>
</evidence>
<name>A0A4C1ZTX1_EUMVA</name>
<accession>A0A4C1ZTX1</accession>
<protein>
    <submittedName>
        <fullName evidence="1">Uncharacterized protein</fullName>
    </submittedName>
</protein>
<dbReference type="AlphaFoldDB" id="A0A4C1ZTX1"/>
<evidence type="ECO:0000313" key="2">
    <source>
        <dbReference type="Proteomes" id="UP000299102"/>
    </source>
</evidence>
<comment type="caution">
    <text evidence="1">The sequence shown here is derived from an EMBL/GenBank/DDBJ whole genome shotgun (WGS) entry which is preliminary data.</text>
</comment>
<organism evidence="1 2">
    <name type="scientific">Eumeta variegata</name>
    <name type="common">Bagworm moth</name>
    <name type="synonym">Eumeta japonica</name>
    <dbReference type="NCBI Taxonomy" id="151549"/>
    <lineage>
        <taxon>Eukaryota</taxon>
        <taxon>Metazoa</taxon>
        <taxon>Ecdysozoa</taxon>
        <taxon>Arthropoda</taxon>
        <taxon>Hexapoda</taxon>
        <taxon>Insecta</taxon>
        <taxon>Pterygota</taxon>
        <taxon>Neoptera</taxon>
        <taxon>Endopterygota</taxon>
        <taxon>Lepidoptera</taxon>
        <taxon>Glossata</taxon>
        <taxon>Ditrysia</taxon>
        <taxon>Tineoidea</taxon>
        <taxon>Psychidae</taxon>
        <taxon>Oiketicinae</taxon>
        <taxon>Eumeta</taxon>
    </lineage>
</organism>
<sequence length="219" mass="24627">MVFVYLLHDELLMIESVIQVPRWCTSESTVTHLWESLGVFQGQERLRPQRAINLRDDSRLSSQQEREMLNAPKIAVSCTKPPSGCELLINGSTPNSERYRGALSTQRCLLAGRRGRMLIADSRNGGGENRDDETFAGHVVCLRWGCSITLFFRSGFFLPRQDIKTARARAHLRHASGREISQTILIDDSVSNSHSCFSVAASYNEVAALFLEPLKIIIY</sequence>
<dbReference type="EMBL" id="BGZK01002265">
    <property type="protein sequence ID" value="GBP92341.1"/>
    <property type="molecule type" value="Genomic_DNA"/>
</dbReference>